<keyword evidence="7 10" id="KW-0206">Cytoskeleton</keyword>
<evidence type="ECO:0000256" key="9">
    <source>
        <dbReference type="ARBA" id="ARBA00065908"/>
    </source>
</evidence>
<dbReference type="GO" id="GO:0003779">
    <property type="term" value="F:actin binding"/>
    <property type="evidence" value="ECO:0007669"/>
    <property type="project" value="UniProtKB-KW"/>
</dbReference>
<evidence type="ECO:0000256" key="7">
    <source>
        <dbReference type="ARBA" id="ARBA00023212"/>
    </source>
</evidence>
<dbReference type="Gene3D" id="2.130.10.10">
    <property type="entry name" value="YVTN repeat-like/Quinoprotein amine dehydrogenase"/>
    <property type="match status" value="1"/>
</dbReference>
<keyword evidence="3 10" id="KW-0963">Cytoplasm</keyword>
<evidence type="ECO:0000256" key="11">
    <source>
        <dbReference type="PROSITE-ProRule" id="PRU00221"/>
    </source>
</evidence>
<comment type="function">
    <text evidence="8">Functions as a component of the Arp2/3 complex which is involved in regulation of actin polymerization and together with an activating nucleation-promoting factor (NPF) mediates the formation of branched actin networks. Arp2/3 complex plays a critical role in the control of cell morphogenesis via the modulation of cell polarity development.</text>
</comment>
<evidence type="ECO:0000313" key="13">
    <source>
        <dbReference type="EMBL" id="KAL3502826.1"/>
    </source>
</evidence>
<dbReference type="InterPro" id="IPR015943">
    <property type="entry name" value="WD40/YVTN_repeat-like_dom_sf"/>
</dbReference>
<evidence type="ECO:0000256" key="3">
    <source>
        <dbReference type="ARBA" id="ARBA00022490"/>
    </source>
</evidence>
<organism evidence="13 14">
    <name type="scientific">Cinchona calisaya</name>
    <dbReference type="NCBI Taxonomy" id="153742"/>
    <lineage>
        <taxon>Eukaryota</taxon>
        <taxon>Viridiplantae</taxon>
        <taxon>Streptophyta</taxon>
        <taxon>Embryophyta</taxon>
        <taxon>Tracheophyta</taxon>
        <taxon>Spermatophyta</taxon>
        <taxon>Magnoliopsida</taxon>
        <taxon>eudicotyledons</taxon>
        <taxon>Gunneridae</taxon>
        <taxon>Pentapetalae</taxon>
        <taxon>asterids</taxon>
        <taxon>lamiids</taxon>
        <taxon>Gentianales</taxon>
        <taxon>Rubiaceae</taxon>
        <taxon>Cinchonoideae</taxon>
        <taxon>Cinchoneae</taxon>
        <taxon>Cinchona</taxon>
    </lineage>
</organism>
<gene>
    <name evidence="13" type="ORF">ACH5RR_037275</name>
</gene>
<name>A0ABD2Y7Y4_9GENT</name>
<feature type="repeat" description="WD" evidence="11">
    <location>
        <begin position="51"/>
        <end position="92"/>
    </location>
</feature>
<protein>
    <recommendedName>
        <fullName evidence="10">Actin-related protein 2/3 complex subunit</fullName>
    </recommendedName>
</protein>
<keyword evidence="14" id="KW-1185">Reference proteome</keyword>
<evidence type="ECO:0000256" key="6">
    <source>
        <dbReference type="ARBA" id="ARBA00023203"/>
    </source>
</evidence>
<dbReference type="EMBL" id="JBJUIK010000015">
    <property type="protein sequence ID" value="KAL3502826.1"/>
    <property type="molecule type" value="Genomic_DNA"/>
</dbReference>
<evidence type="ECO:0000256" key="5">
    <source>
        <dbReference type="ARBA" id="ARBA00022737"/>
    </source>
</evidence>
<evidence type="ECO:0000256" key="8">
    <source>
        <dbReference type="ARBA" id="ARBA00059196"/>
    </source>
</evidence>
<accession>A0ABD2Y7Y4</accession>
<dbReference type="Pfam" id="PF00400">
    <property type="entry name" value="WD40"/>
    <property type="match status" value="1"/>
</dbReference>
<dbReference type="GO" id="GO:0005885">
    <property type="term" value="C:Arp2/3 protein complex"/>
    <property type="evidence" value="ECO:0007669"/>
    <property type="project" value="UniProtKB-UniRule"/>
</dbReference>
<dbReference type="PANTHER" id="PTHR10709:SF2">
    <property type="entry name" value="ACTIN-RELATED PROTEIN 2_3 COMPLEX SUBUNIT"/>
    <property type="match status" value="1"/>
</dbReference>
<comment type="similarity">
    <text evidence="2 10">Belongs to the WD repeat ARPC1 family.</text>
</comment>
<feature type="repeat" description="WD" evidence="11">
    <location>
        <begin position="141"/>
        <end position="173"/>
    </location>
</feature>
<keyword evidence="5" id="KW-0677">Repeat</keyword>
<dbReference type="InterPro" id="IPR017383">
    <property type="entry name" value="ARPC1"/>
</dbReference>
<evidence type="ECO:0000313" key="14">
    <source>
        <dbReference type="Proteomes" id="UP001630127"/>
    </source>
</evidence>
<dbReference type="InterPro" id="IPR001680">
    <property type="entry name" value="WD40_rpt"/>
</dbReference>
<dbReference type="InterPro" id="IPR036322">
    <property type="entry name" value="WD40_repeat_dom_sf"/>
</dbReference>
<dbReference type="Pfam" id="PF12894">
    <property type="entry name" value="ANAPC4_WD40"/>
    <property type="match status" value="1"/>
</dbReference>
<dbReference type="PROSITE" id="PS50294">
    <property type="entry name" value="WD_REPEATS_REGION"/>
    <property type="match status" value="1"/>
</dbReference>
<evidence type="ECO:0000256" key="10">
    <source>
        <dbReference type="PIRNR" id="PIRNR038093"/>
    </source>
</evidence>
<dbReference type="PANTHER" id="PTHR10709">
    <property type="entry name" value="ACTIN-RELATED PROTEIN 2/3 COMPLEX SUBUNIT 1"/>
    <property type="match status" value="1"/>
</dbReference>
<dbReference type="InterPro" id="IPR024977">
    <property type="entry name" value="Apc4-like_WD40_dom"/>
</dbReference>
<dbReference type="SMART" id="SM00320">
    <property type="entry name" value="WD40"/>
    <property type="match status" value="6"/>
</dbReference>
<reference evidence="13 14" key="1">
    <citation type="submission" date="2024-11" db="EMBL/GenBank/DDBJ databases">
        <title>A near-complete genome assembly of Cinchona calisaya.</title>
        <authorList>
            <person name="Lian D.C."/>
            <person name="Zhao X.W."/>
            <person name="Wei L."/>
        </authorList>
    </citation>
    <scope>NUCLEOTIDE SEQUENCE [LARGE SCALE GENOMIC DNA]</scope>
    <source>
        <tissue evidence="13">Nenye</tissue>
    </source>
</reference>
<comment type="subunit">
    <text evidence="9">Component of the Arp2/3 complex composed of ARP2, ARP3, ARPC1/p41-ARC, ARPC2/p34-ARC, ARPC3/p21-ARC, ARPC4/p20-ARC and ARPC5/p16-ARC.</text>
</comment>
<dbReference type="PIRSF" id="PIRSF038093">
    <property type="entry name" value="ARP2/3_su1"/>
    <property type="match status" value="1"/>
</dbReference>
<dbReference type="FunFam" id="2.130.10.10:FF:000331">
    <property type="entry name" value="Actin-related protein 2/3 complex subunit"/>
    <property type="match status" value="1"/>
</dbReference>
<evidence type="ECO:0000256" key="4">
    <source>
        <dbReference type="ARBA" id="ARBA00022574"/>
    </source>
</evidence>
<evidence type="ECO:0000259" key="12">
    <source>
        <dbReference type="Pfam" id="PF12894"/>
    </source>
</evidence>
<dbReference type="Proteomes" id="UP001630127">
    <property type="component" value="Unassembled WGS sequence"/>
</dbReference>
<evidence type="ECO:0000256" key="2">
    <source>
        <dbReference type="ARBA" id="ARBA00006260"/>
    </source>
</evidence>
<evidence type="ECO:0000256" key="1">
    <source>
        <dbReference type="ARBA" id="ARBA00004245"/>
    </source>
</evidence>
<comment type="function">
    <text evidence="10">Functions as component of the Arp2/3 complex which is involved in regulation of actin polymerization and together with an activating nucleation-promoting factor (NPF) mediates the formation of branched actin networks.</text>
</comment>
<keyword evidence="4 11" id="KW-0853">WD repeat</keyword>
<dbReference type="PROSITE" id="PS50082">
    <property type="entry name" value="WD_REPEATS_2"/>
    <property type="match status" value="2"/>
</dbReference>
<dbReference type="SUPFAM" id="SSF50978">
    <property type="entry name" value="WD40 repeat-like"/>
    <property type="match status" value="1"/>
</dbReference>
<comment type="subcellular location">
    <subcellularLocation>
        <location evidence="1">Cytoplasm</location>
        <location evidence="1">Cytoskeleton</location>
    </subcellularLocation>
</comment>
<keyword evidence="6 10" id="KW-0009">Actin-binding</keyword>
<feature type="domain" description="Anaphase-promoting complex subunit 4-like WD40" evidence="12">
    <location>
        <begin position="17"/>
        <end position="107"/>
    </location>
</feature>
<dbReference type="AlphaFoldDB" id="A0ABD2Y7Y4"/>
<proteinExistence type="inferred from homology"/>
<dbReference type="GO" id="GO:0034314">
    <property type="term" value="P:Arp2/3 complex-mediated actin nucleation"/>
    <property type="evidence" value="ECO:0007669"/>
    <property type="project" value="UniProtKB-UniRule"/>
</dbReference>
<sequence length="381" mass="42531">MAAVSVHKFSDSITCHAWSPDQSMIALCPNNSEVHIYRLSEEEKWERTHVLQKHDQIVSGIDWSSRSNKIVTVSHDRNSYVWNHETTEWVPTLVILRLNRAALCVQWSPKENKFAVGSGAKTVCVCYYEQENNWWVSKLIRKRHDSSVTSVAWHPNNIFLATTSTDGKCRVFSTFIKGVDTRDAGAGAGAPSDSKFGEQIIQLDLSFCWAFGVKWSPSGNTLAYVGHNSMIYFVDEVGPSPSAQTVAFRDLPLRDVLYISERVIIGVGFDCNPMVFVADERGLWGFLRFLGERKAAASSAKSGSQFSEAFGKFYGQSKYGISNDSDQPSRLRGGIHENCINCIVALSKLGDSTVTRFSTSGLDGRVVIWDLQNQEDLSEYL</sequence>
<comment type="caution">
    <text evidence="13">The sequence shown here is derived from an EMBL/GenBank/DDBJ whole genome shotgun (WGS) entry which is preliminary data.</text>
</comment>